<dbReference type="SUPFAM" id="SSF46689">
    <property type="entry name" value="Homeodomain-like"/>
    <property type="match status" value="2"/>
</dbReference>
<evidence type="ECO:0000259" key="4">
    <source>
        <dbReference type="PROSITE" id="PS01124"/>
    </source>
</evidence>
<dbReference type="EMBL" id="VKHP01000212">
    <property type="protein sequence ID" value="NEV01045.1"/>
    <property type="molecule type" value="Genomic_DNA"/>
</dbReference>
<dbReference type="SMART" id="SM00342">
    <property type="entry name" value="HTH_ARAC"/>
    <property type="match status" value="1"/>
</dbReference>
<keyword evidence="2" id="KW-0238">DNA-binding</keyword>
<dbReference type="Proteomes" id="UP000468531">
    <property type="component" value="Unassembled WGS sequence"/>
</dbReference>
<gene>
    <name evidence="5" type="ORF">FNJ47_35955</name>
</gene>
<dbReference type="GO" id="GO:0043565">
    <property type="term" value="F:sequence-specific DNA binding"/>
    <property type="evidence" value="ECO:0007669"/>
    <property type="project" value="InterPro"/>
</dbReference>
<keyword evidence="6" id="KW-1185">Reference proteome</keyword>
<organism evidence="5 6">
    <name type="scientific">Bradyrhizobium uaiense</name>
    <dbReference type="NCBI Taxonomy" id="2594946"/>
    <lineage>
        <taxon>Bacteria</taxon>
        <taxon>Pseudomonadati</taxon>
        <taxon>Pseudomonadota</taxon>
        <taxon>Alphaproteobacteria</taxon>
        <taxon>Hyphomicrobiales</taxon>
        <taxon>Nitrobacteraceae</taxon>
        <taxon>Bradyrhizobium</taxon>
    </lineage>
</organism>
<evidence type="ECO:0000313" key="6">
    <source>
        <dbReference type="Proteomes" id="UP000468531"/>
    </source>
</evidence>
<keyword evidence="3" id="KW-0804">Transcription</keyword>
<evidence type="ECO:0000256" key="1">
    <source>
        <dbReference type="ARBA" id="ARBA00023015"/>
    </source>
</evidence>
<dbReference type="AlphaFoldDB" id="A0A6P1BS27"/>
<proteinExistence type="predicted"/>
<dbReference type="InterPro" id="IPR018060">
    <property type="entry name" value="HTH_AraC"/>
</dbReference>
<dbReference type="RefSeq" id="WP_163160580.1">
    <property type="nucleotide sequence ID" value="NZ_VKHP01000212.1"/>
</dbReference>
<dbReference type="InterPro" id="IPR009057">
    <property type="entry name" value="Homeodomain-like_sf"/>
</dbReference>
<dbReference type="PANTHER" id="PTHR46796:SF6">
    <property type="entry name" value="ARAC SUBFAMILY"/>
    <property type="match status" value="1"/>
</dbReference>
<reference evidence="5 6" key="1">
    <citation type="journal article" date="2020" name="Arch. Microbiol.">
        <title>Bradyrhizobium uaiense sp. nov., a new highly efficient cowpea symbiont.</title>
        <authorList>
            <person name="Cabral Michel D."/>
            <person name="Azarias Guimaraes A."/>
            <person name="Martins da Costa E."/>
            <person name="Soares de Carvalho T."/>
            <person name="Balsanelli E."/>
            <person name="Willems A."/>
            <person name="Maltempi de Souza E."/>
            <person name="de Souza Moreira F.M."/>
        </authorList>
    </citation>
    <scope>NUCLEOTIDE SEQUENCE [LARGE SCALE GENOMIC DNA]</scope>
    <source>
        <strain evidence="5 6">UFLA 03-164</strain>
    </source>
</reference>
<dbReference type="PANTHER" id="PTHR46796">
    <property type="entry name" value="HTH-TYPE TRANSCRIPTIONAL ACTIVATOR RHAS-RELATED"/>
    <property type="match status" value="1"/>
</dbReference>
<sequence length="161" mass="18275">MFKSLGERAGEFPMLMSFASAAEDDPVSTLPRRLTTIAVDRDTTGVSPSYIRGGLPPRVLRRVREHIDANIEQRISVEALARLADLSVWYFVRAFKQSVGVTPHDYLIRRRVERTMKLLSDTDLSLSEIALAAGFADQSHCARRFRQHVGMSPRDYRWSIP</sequence>
<dbReference type="InterPro" id="IPR050204">
    <property type="entry name" value="AraC_XylS_family_regulators"/>
</dbReference>
<dbReference type="Gene3D" id="1.10.10.60">
    <property type="entry name" value="Homeodomain-like"/>
    <property type="match status" value="2"/>
</dbReference>
<dbReference type="PROSITE" id="PS01124">
    <property type="entry name" value="HTH_ARAC_FAMILY_2"/>
    <property type="match status" value="1"/>
</dbReference>
<accession>A0A6P1BS27</accession>
<name>A0A6P1BS27_9BRAD</name>
<dbReference type="Pfam" id="PF12833">
    <property type="entry name" value="HTH_18"/>
    <property type="match status" value="1"/>
</dbReference>
<evidence type="ECO:0000256" key="2">
    <source>
        <dbReference type="ARBA" id="ARBA00023125"/>
    </source>
</evidence>
<dbReference type="GO" id="GO:0003700">
    <property type="term" value="F:DNA-binding transcription factor activity"/>
    <property type="evidence" value="ECO:0007669"/>
    <property type="project" value="InterPro"/>
</dbReference>
<evidence type="ECO:0000256" key="3">
    <source>
        <dbReference type="ARBA" id="ARBA00023163"/>
    </source>
</evidence>
<evidence type="ECO:0000313" key="5">
    <source>
        <dbReference type="EMBL" id="NEV01045.1"/>
    </source>
</evidence>
<feature type="domain" description="HTH araC/xylS-type" evidence="4">
    <location>
        <begin position="61"/>
        <end position="159"/>
    </location>
</feature>
<protein>
    <submittedName>
        <fullName evidence="5">Helix-turn-helix transcriptional regulator</fullName>
    </submittedName>
</protein>
<comment type="caution">
    <text evidence="5">The sequence shown here is derived from an EMBL/GenBank/DDBJ whole genome shotgun (WGS) entry which is preliminary data.</text>
</comment>
<keyword evidence="1" id="KW-0805">Transcription regulation</keyword>